<feature type="domain" description="DUF2510" evidence="3">
    <location>
        <begin position="7"/>
        <end position="43"/>
    </location>
</feature>
<name>A0AAE9AXB9_9ACTN</name>
<evidence type="ECO:0000259" key="3">
    <source>
        <dbReference type="Pfam" id="PF10708"/>
    </source>
</evidence>
<evidence type="ECO:0000313" key="4">
    <source>
        <dbReference type="EMBL" id="TQE24999.1"/>
    </source>
</evidence>
<evidence type="ECO:0000313" key="5">
    <source>
        <dbReference type="Proteomes" id="UP000318720"/>
    </source>
</evidence>
<dbReference type="InterPro" id="IPR018929">
    <property type="entry name" value="DUF2510"/>
</dbReference>
<feature type="compositionally biased region" description="Gly residues" evidence="1">
    <location>
        <begin position="120"/>
        <end position="155"/>
    </location>
</feature>
<dbReference type="Proteomes" id="UP000318720">
    <property type="component" value="Unassembled WGS sequence"/>
</dbReference>
<feature type="transmembrane region" description="Helical" evidence="2">
    <location>
        <begin position="86"/>
        <end position="106"/>
    </location>
</feature>
<dbReference type="Pfam" id="PF10708">
    <property type="entry name" value="DUF2510"/>
    <property type="match status" value="1"/>
</dbReference>
<feature type="region of interest" description="Disordered" evidence="1">
    <location>
        <begin position="1"/>
        <end position="20"/>
    </location>
</feature>
<accession>A0AAE9AXB9</accession>
<proteinExistence type="predicted"/>
<evidence type="ECO:0000256" key="1">
    <source>
        <dbReference type="SAM" id="MobiDB-lite"/>
    </source>
</evidence>
<dbReference type="RefSeq" id="WP_141584747.1">
    <property type="nucleotide sequence ID" value="NZ_JARAVA010000232.1"/>
</dbReference>
<keyword evidence="2" id="KW-0472">Membrane</keyword>
<gene>
    <name evidence="4" type="ORF">Sipo8835_32250</name>
</gene>
<protein>
    <submittedName>
        <fullName evidence="4">DUF2510 domain-containing protein</fullName>
    </submittedName>
</protein>
<dbReference type="AlphaFoldDB" id="A0AAE9AXB9"/>
<dbReference type="EMBL" id="SPAZ01000252">
    <property type="protein sequence ID" value="TQE24999.1"/>
    <property type="molecule type" value="Genomic_DNA"/>
</dbReference>
<comment type="caution">
    <text evidence="4">The sequence shown here is derived from an EMBL/GenBank/DDBJ whole genome shotgun (WGS) entry which is preliminary data.</text>
</comment>
<reference evidence="4 5" key="1">
    <citation type="submission" date="2019-03" db="EMBL/GenBank/DDBJ databases">
        <title>Comparative genomic analyses of the sweetpotato soil rot pathogen, Streptomyces ipomoeae.</title>
        <authorList>
            <person name="Ruschel Soares N."/>
            <person name="Badger J.H."/>
            <person name="Huguet-Tapia J.C."/>
            <person name="Clark C.A."/>
            <person name="Pettis G.S."/>
        </authorList>
    </citation>
    <scope>NUCLEOTIDE SEQUENCE [LARGE SCALE GENOMIC DNA]</scope>
    <source>
        <strain evidence="4 5">88-35</strain>
    </source>
</reference>
<sequence>MTQVTPPGWYPDPGQTNDAPATERWWDGKAWTDQIRPAGSAAAFGPPPAYQPGAGAYPPGAGPYPGHPGYPGYPAAAPKRGLRTGIAVAVAAAVLTCIGVGVYALAGNDGGSDSSTTSQGPGGQNGQGGGNGGPGGNSGGQGGPGGSGGSGGSGGQTPSPDGSAQPPQLEEGYATDLASGISLPVPDGWVTSPLQIGAQVTTEASYECPADPSKTCTRGGAYSMPATELKIKATTAEAAAKEDISKNAEDAYGAEGYGEIASHEELASKAVTVAGEKGYLVRWKVVTSKGDDGYVESLVFPSPADSSKLVVVRFGVDVSDEAPKQSIIDEITKGIKKSSISGGNGQEV</sequence>
<keyword evidence="2" id="KW-0812">Transmembrane</keyword>
<feature type="region of interest" description="Disordered" evidence="1">
    <location>
        <begin position="110"/>
        <end position="169"/>
    </location>
</feature>
<keyword evidence="2" id="KW-1133">Transmembrane helix</keyword>
<evidence type="ECO:0000256" key="2">
    <source>
        <dbReference type="SAM" id="Phobius"/>
    </source>
</evidence>
<organism evidence="4 5">
    <name type="scientific">Streptomyces ipomoeae</name>
    <dbReference type="NCBI Taxonomy" id="103232"/>
    <lineage>
        <taxon>Bacteria</taxon>
        <taxon>Bacillati</taxon>
        <taxon>Actinomycetota</taxon>
        <taxon>Actinomycetes</taxon>
        <taxon>Kitasatosporales</taxon>
        <taxon>Streptomycetaceae</taxon>
        <taxon>Streptomyces</taxon>
    </lineage>
</organism>